<accession>A0ABS8RKN3</accession>
<dbReference type="EMBL" id="JACEIK010000033">
    <property type="protein sequence ID" value="MCD7447342.1"/>
    <property type="molecule type" value="Genomic_DNA"/>
</dbReference>
<dbReference type="Proteomes" id="UP000823775">
    <property type="component" value="Unassembled WGS sequence"/>
</dbReference>
<keyword evidence="2" id="KW-1185">Reference proteome</keyword>
<evidence type="ECO:0000313" key="2">
    <source>
        <dbReference type="Proteomes" id="UP000823775"/>
    </source>
</evidence>
<comment type="caution">
    <text evidence="1">The sequence shown here is derived from an EMBL/GenBank/DDBJ whole genome shotgun (WGS) entry which is preliminary data.</text>
</comment>
<reference evidence="1 2" key="1">
    <citation type="journal article" date="2021" name="BMC Genomics">
        <title>Datura genome reveals duplications of psychoactive alkaloid biosynthetic genes and high mutation rate following tissue culture.</title>
        <authorList>
            <person name="Rajewski A."/>
            <person name="Carter-House D."/>
            <person name="Stajich J."/>
            <person name="Litt A."/>
        </authorList>
    </citation>
    <scope>NUCLEOTIDE SEQUENCE [LARGE SCALE GENOMIC DNA]</scope>
    <source>
        <strain evidence="1">AR-01</strain>
    </source>
</reference>
<sequence>ISLSSEEKASEEESTDGDLLAYDDAFNQRRFLDSSVIDDTISERNNMFSTTMVVSQDIKESTSSLNVEKSQAINDNNILPWPYMSPFK</sequence>
<gene>
    <name evidence="1" type="ORF">HAX54_027206</name>
</gene>
<feature type="non-terminal residue" evidence="1">
    <location>
        <position position="1"/>
    </location>
</feature>
<protein>
    <submittedName>
        <fullName evidence="1">Uncharacterized protein</fullName>
    </submittedName>
</protein>
<evidence type="ECO:0000313" key="1">
    <source>
        <dbReference type="EMBL" id="MCD7447342.1"/>
    </source>
</evidence>
<proteinExistence type="predicted"/>
<name>A0ABS8RKN3_DATST</name>
<organism evidence="1 2">
    <name type="scientific">Datura stramonium</name>
    <name type="common">Jimsonweed</name>
    <name type="synonym">Common thornapple</name>
    <dbReference type="NCBI Taxonomy" id="4076"/>
    <lineage>
        <taxon>Eukaryota</taxon>
        <taxon>Viridiplantae</taxon>
        <taxon>Streptophyta</taxon>
        <taxon>Embryophyta</taxon>
        <taxon>Tracheophyta</taxon>
        <taxon>Spermatophyta</taxon>
        <taxon>Magnoliopsida</taxon>
        <taxon>eudicotyledons</taxon>
        <taxon>Gunneridae</taxon>
        <taxon>Pentapetalae</taxon>
        <taxon>asterids</taxon>
        <taxon>lamiids</taxon>
        <taxon>Solanales</taxon>
        <taxon>Solanaceae</taxon>
        <taxon>Solanoideae</taxon>
        <taxon>Datureae</taxon>
        <taxon>Datura</taxon>
    </lineage>
</organism>